<evidence type="ECO:0000313" key="3">
    <source>
        <dbReference type="Proteomes" id="UP000277671"/>
    </source>
</evidence>
<name>A0A495JH56_9ACTN</name>
<evidence type="ECO:0000313" key="2">
    <source>
        <dbReference type="EMBL" id="RKR87898.1"/>
    </source>
</evidence>
<dbReference type="AlphaFoldDB" id="A0A495JH56"/>
<reference evidence="2 3" key="1">
    <citation type="submission" date="2018-10" db="EMBL/GenBank/DDBJ databases">
        <title>Sequencing the genomes of 1000 actinobacteria strains.</title>
        <authorList>
            <person name="Klenk H.-P."/>
        </authorList>
    </citation>
    <scope>NUCLEOTIDE SEQUENCE [LARGE SCALE GENOMIC DNA]</scope>
    <source>
        <strain evidence="2 3">DSM 45175</strain>
    </source>
</reference>
<sequence>MSVYRRWRDRLWPWSADTAEAQPPAPPPPSARPSWADERTVNLGPLLTFGQRTGYRVPRNGGRHDR</sequence>
<dbReference type="Proteomes" id="UP000277671">
    <property type="component" value="Unassembled WGS sequence"/>
</dbReference>
<organism evidence="2 3">
    <name type="scientific">Micromonospora pisi</name>
    <dbReference type="NCBI Taxonomy" id="589240"/>
    <lineage>
        <taxon>Bacteria</taxon>
        <taxon>Bacillati</taxon>
        <taxon>Actinomycetota</taxon>
        <taxon>Actinomycetes</taxon>
        <taxon>Micromonosporales</taxon>
        <taxon>Micromonosporaceae</taxon>
        <taxon>Micromonospora</taxon>
    </lineage>
</organism>
<feature type="region of interest" description="Disordered" evidence="1">
    <location>
        <begin position="15"/>
        <end position="41"/>
    </location>
</feature>
<accession>A0A495JH56</accession>
<dbReference type="EMBL" id="RBKT01000001">
    <property type="protein sequence ID" value="RKR87898.1"/>
    <property type="molecule type" value="Genomic_DNA"/>
</dbReference>
<comment type="caution">
    <text evidence="2">The sequence shown here is derived from an EMBL/GenBank/DDBJ whole genome shotgun (WGS) entry which is preliminary data.</text>
</comment>
<proteinExistence type="predicted"/>
<keyword evidence="3" id="KW-1185">Reference proteome</keyword>
<protein>
    <submittedName>
        <fullName evidence="2">Uncharacterized protein</fullName>
    </submittedName>
</protein>
<gene>
    <name evidence="2" type="ORF">BDK92_2199</name>
</gene>
<evidence type="ECO:0000256" key="1">
    <source>
        <dbReference type="SAM" id="MobiDB-lite"/>
    </source>
</evidence>